<sequence>MEINKELMLRSGAENLLSGDIKQEIEGHGCPRVTVFQHAMNVIPMIPLGLKETKDINFRDAFKDFILEHYSEEASDYEEVITEFMELREAMRTPERDECGVSLLFEYFNQLYFIDRRFFPPDRSLGIYFEWYDSLTGTPSCQRTVAFEKACVLFNIGALYTQIGARHDRSSSTGLDAAVNCFLRAAGVFRFLVETFTNAPSKDLSPEVLEMLIQMMLAQARECLFEKMLLNLKESVEQMLELSQEASRVSKEYEMVFTKISDNTVKGYVPPSWITLVHVKVEHYKGRAHFLVAEALLPSLPENEGEERIPENELGLSHRAREILMFLHLPITSNTTIKITVPTTRKERTLLGLSHGCEAAQSHEEALRILRMCRELRKKNGLNDLLSHAHDDTLHLLEVFQDEDMFQTVLDPPPIAPSTKVQLSLSTPDFSQHRAEDIFRRLGPMAVFNAKHQWSAPRPAKLIRSPSQGFGFAVKGDAPVIIAGVDRNSLAERAGIHEGDILVSISGKDVKWLPHEDVVTLIREAGNSLNLGLVTPCDKTFYKLPKSKSLKDLSPHSTTSSSSGVSTSSNRSSSASRCSNYGSINSSTLSSHKEKRLSWNPFKKSLSRDRLKAESLNDCNIILR</sequence>
<dbReference type="SMART" id="SM01041">
    <property type="entry name" value="BRO1"/>
    <property type="match status" value="1"/>
</dbReference>
<organism evidence="4 5">
    <name type="scientific">Armadillidium nasatum</name>
    <dbReference type="NCBI Taxonomy" id="96803"/>
    <lineage>
        <taxon>Eukaryota</taxon>
        <taxon>Metazoa</taxon>
        <taxon>Ecdysozoa</taxon>
        <taxon>Arthropoda</taxon>
        <taxon>Crustacea</taxon>
        <taxon>Multicrustacea</taxon>
        <taxon>Malacostraca</taxon>
        <taxon>Eumalacostraca</taxon>
        <taxon>Peracarida</taxon>
        <taxon>Isopoda</taxon>
        <taxon>Oniscidea</taxon>
        <taxon>Crinocheta</taxon>
        <taxon>Armadillidiidae</taxon>
        <taxon>Armadillidium</taxon>
    </lineage>
</organism>
<feature type="region of interest" description="Disordered" evidence="1">
    <location>
        <begin position="549"/>
        <end position="580"/>
    </location>
</feature>
<dbReference type="SMART" id="SM00228">
    <property type="entry name" value="PDZ"/>
    <property type="match status" value="1"/>
</dbReference>
<dbReference type="EMBL" id="SEYY01019709">
    <property type="protein sequence ID" value="KAB7497971.1"/>
    <property type="molecule type" value="Genomic_DNA"/>
</dbReference>
<reference evidence="4 5" key="1">
    <citation type="journal article" date="2019" name="PLoS Biol.">
        <title>Sex chromosomes control vertical transmission of feminizing Wolbachia symbionts in an isopod.</title>
        <authorList>
            <person name="Becking T."/>
            <person name="Chebbi M.A."/>
            <person name="Giraud I."/>
            <person name="Moumen B."/>
            <person name="Laverre T."/>
            <person name="Caubet Y."/>
            <person name="Peccoud J."/>
            <person name="Gilbert C."/>
            <person name="Cordaux R."/>
        </authorList>
    </citation>
    <scope>NUCLEOTIDE SEQUENCE [LARGE SCALE GENOMIC DNA]</scope>
    <source>
        <strain evidence="4">ANa2</strain>
        <tissue evidence="4">Whole body excluding digestive tract and cuticle</tissue>
    </source>
</reference>
<dbReference type="InterPro" id="IPR036034">
    <property type="entry name" value="PDZ_sf"/>
</dbReference>
<feature type="compositionally biased region" description="Low complexity" evidence="1">
    <location>
        <begin position="555"/>
        <end position="580"/>
    </location>
</feature>
<evidence type="ECO:0000256" key="1">
    <source>
        <dbReference type="SAM" id="MobiDB-lite"/>
    </source>
</evidence>
<feature type="domain" description="BRO1" evidence="3">
    <location>
        <begin position="44"/>
        <end position="445"/>
    </location>
</feature>
<dbReference type="InterPro" id="IPR004328">
    <property type="entry name" value="BRO1_dom"/>
</dbReference>
<dbReference type="Pfam" id="PF00595">
    <property type="entry name" value="PDZ"/>
    <property type="match status" value="1"/>
</dbReference>
<dbReference type="Gene3D" id="2.30.42.10">
    <property type="match status" value="1"/>
</dbReference>
<dbReference type="PROSITE" id="PS50106">
    <property type="entry name" value="PDZ"/>
    <property type="match status" value="1"/>
</dbReference>
<dbReference type="Pfam" id="PF03097">
    <property type="entry name" value="BRO1"/>
    <property type="match status" value="1"/>
</dbReference>
<evidence type="ECO:0000259" key="3">
    <source>
        <dbReference type="PROSITE" id="PS51180"/>
    </source>
</evidence>
<dbReference type="InterPro" id="IPR047138">
    <property type="entry name" value="RHPN1_2"/>
</dbReference>
<dbReference type="InterPro" id="IPR038499">
    <property type="entry name" value="BRO1_sf"/>
</dbReference>
<keyword evidence="5" id="KW-1185">Reference proteome</keyword>
<proteinExistence type="predicted"/>
<accession>A0A5N5SUT5</accession>
<evidence type="ECO:0000313" key="5">
    <source>
        <dbReference type="Proteomes" id="UP000326759"/>
    </source>
</evidence>
<dbReference type="InterPro" id="IPR001478">
    <property type="entry name" value="PDZ"/>
</dbReference>
<name>A0A5N5SUT5_9CRUS</name>
<protein>
    <submittedName>
        <fullName evidence="4">Rhophilin-2-B</fullName>
    </submittedName>
</protein>
<dbReference type="Gene3D" id="1.25.40.280">
    <property type="entry name" value="alix/aip1 like domains"/>
    <property type="match status" value="1"/>
</dbReference>
<dbReference type="SUPFAM" id="SSF50156">
    <property type="entry name" value="PDZ domain-like"/>
    <property type="match status" value="1"/>
</dbReference>
<dbReference type="PANTHER" id="PTHR23031">
    <property type="entry name" value="RHOPHILIN"/>
    <property type="match status" value="1"/>
</dbReference>
<feature type="domain" description="PDZ" evidence="2">
    <location>
        <begin position="459"/>
        <end position="537"/>
    </location>
</feature>
<dbReference type="PANTHER" id="PTHR23031:SF15">
    <property type="entry name" value="LD12055P"/>
    <property type="match status" value="1"/>
</dbReference>
<evidence type="ECO:0000313" key="4">
    <source>
        <dbReference type="EMBL" id="KAB7497971.1"/>
    </source>
</evidence>
<dbReference type="AlphaFoldDB" id="A0A5N5SUT5"/>
<gene>
    <name evidence="4" type="primary">rhpn2-b</name>
    <name evidence="4" type="ORF">Anas_03172</name>
</gene>
<evidence type="ECO:0000259" key="2">
    <source>
        <dbReference type="PROSITE" id="PS50106"/>
    </source>
</evidence>
<comment type="caution">
    <text evidence="4">The sequence shown here is derived from an EMBL/GenBank/DDBJ whole genome shotgun (WGS) entry which is preliminary data.</text>
</comment>
<dbReference type="OrthoDB" id="64867at2759"/>
<dbReference type="Proteomes" id="UP000326759">
    <property type="component" value="Unassembled WGS sequence"/>
</dbReference>
<dbReference type="GO" id="GO:0051497">
    <property type="term" value="P:negative regulation of stress fiber assembly"/>
    <property type="evidence" value="ECO:0007669"/>
    <property type="project" value="TreeGrafter"/>
</dbReference>
<dbReference type="PROSITE" id="PS51180">
    <property type="entry name" value="BRO1"/>
    <property type="match status" value="1"/>
</dbReference>